<dbReference type="FunFam" id="1.50.10.20:FF:000006">
    <property type="entry name" value="Mannan endo-1,6-alpha-mannosidase"/>
    <property type="match status" value="1"/>
</dbReference>
<evidence type="ECO:0000256" key="3">
    <source>
        <dbReference type="ARBA" id="ARBA00009699"/>
    </source>
</evidence>
<evidence type="ECO:0000256" key="5">
    <source>
        <dbReference type="ARBA" id="ARBA00022729"/>
    </source>
</evidence>
<dbReference type="InterPro" id="IPR005198">
    <property type="entry name" value="Glyco_hydro_76"/>
</dbReference>
<keyword evidence="6 10" id="KW-0378">Hydrolase</keyword>
<evidence type="ECO:0000256" key="4">
    <source>
        <dbReference type="ARBA" id="ARBA00012350"/>
    </source>
</evidence>
<organism evidence="12 13">
    <name type="scientific">Penicillium capsulatum</name>
    <dbReference type="NCBI Taxonomy" id="69766"/>
    <lineage>
        <taxon>Eukaryota</taxon>
        <taxon>Fungi</taxon>
        <taxon>Dikarya</taxon>
        <taxon>Ascomycota</taxon>
        <taxon>Pezizomycotina</taxon>
        <taxon>Eurotiomycetes</taxon>
        <taxon>Eurotiomycetidae</taxon>
        <taxon>Eurotiales</taxon>
        <taxon>Aspergillaceae</taxon>
        <taxon>Penicillium</taxon>
    </lineage>
</organism>
<dbReference type="InterPro" id="IPR008928">
    <property type="entry name" value="6-hairpin_glycosidase_sf"/>
</dbReference>
<name>A0A9W9I2Y5_9EURO</name>
<dbReference type="GO" id="GO:0016052">
    <property type="term" value="P:carbohydrate catabolic process"/>
    <property type="evidence" value="ECO:0007669"/>
    <property type="project" value="InterPro"/>
</dbReference>
<evidence type="ECO:0000256" key="9">
    <source>
        <dbReference type="ARBA" id="ARBA00023295"/>
    </source>
</evidence>
<dbReference type="PIRSF" id="PIRSF016302">
    <property type="entry name" value="Man_a_manosd"/>
    <property type="match status" value="1"/>
</dbReference>
<keyword evidence="8" id="KW-0325">Glycoprotein</keyword>
<dbReference type="EC" id="3.2.1.101" evidence="4 10"/>
<reference evidence="12" key="1">
    <citation type="submission" date="2022-11" db="EMBL/GenBank/DDBJ databases">
        <authorList>
            <person name="Petersen C."/>
        </authorList>
    </citation>
    <scope>NUCLEOTIDE SEQUENCE</scope>
    <source>
        <strain evidence="12">IBT 21917</strain>
    </source>
</reference>
<evidence type="ECO:0000256" key="1">
    <source>
        <dbReference type="ARBA" id="ARBA00001452"/>
    </source>
</evidence>
<dbReference type="EMBL" id="JAPQKO010000005">
    <property type="protein sequence ID" value="KAJ5162312.1"/>
    <property type="molecule type" value="Genomic_DNA"/>
</dbReference>
<keyword evidence="9 10" id="KW-0326">Glycosidase</keyword>
<feature type="chain" id="PRO_5040895903" description="Mannan endo-1,6-alpha-mannosidase" evidence="11">
    <location>
        <begin position="22"/>
        <end position="405"/>
    </location>
</feature>
<comment type="catalytic activity">
    <reaction evidence="1 10">
        <text>Random hydrolysis of (1-&gt;6)-alpha-D-mannosidic linkages in unbranched (1-&gt;6)-mannans.</text>
        <dbReference type="EC" id="3.2.1.101"/>
    </reaction>
</comment>
<feature type="signal peptide" evidence="11">
    <location>
        <begin position="1"/>
        <end position="21"/>
    </location>
</feature>
<protein>
    <recommendedName>
        <fullName evidence="4 10">Mannan endo-1,6-alpha-mannosidase</fullName>
        <ecNumber evidence="4 10">3.2.1.101</ecNumber>
    </recommendedName>
</protein>
<dbReference type="PANTHER" id="PTHR12145:SF37">
    <property type="entry name" value="MANNAN ENDO-1,6-ALPHA-MANNOSIDASE"/>
    <property type="match status" value="1"/>
</dbReference>
<keyword evidence="5 11" id="KW-0732">Signal</keyword>
<evidence type="ECO:0000256" key="10">
    <source>
        <dbReference type="PIRNR" id="PIRNR016302"/>
    </source>
</evidence>
<dbReference type="Proteomes" id="UP001146351">
    <property type="component" value="Unassembled WGS sequence"/>
</dbReference>
<proteinExistence type="inferred from homology"/>
<dbReference type="GO" id="GO:0009272">
    <property type="term" value="P:fungal-type cell wall biogenesis"/>
    <property type="evidence" value="ECO:0007669"/>
    <property type="project" value="TreeGrafter"/>
</dbReference>
<comment type="similarity">
    <text evidence="3 10">Belongs to the glycosyl hydrolase 76 family.</text>
</comment>
<evidence type="ECO:0000313" key="13">
    <source>
        <dbReference type="Proteomes" id="UP001146351"/>
    </source>
</evidence>
<dbReference type="SUPFAM" id="SSF48208">
    <property type="entry name" value="Six-hairpin glycosidases"/>
    <property type="match status" value="1"/>
</dbReference>
<keyword evidence="7" id="KW-0472">Membrane</keyword>
<sequence>MVGNTCKAFCAVALLASSASAFQLDPKSNKSIKDGASTAADNAMWFYDNRESDIPGVFTSKWWEGGALFNTLIQYWFYTDVDEHNAAVSKGLYWQSGEHHDFAPSNFSAYIGNDDQLTWALASMTAAELDFPEASKEHSWATLAENVFDVMARRWDTRTCGGGLRWQVHEYQSGYETKLAYANAAFFQLSARLARFTGNETYSKWADKIWDWSASTAILDTKEYKVIDSVSCKNDCKEAGKMEWSYNYGAFMSGAAYMYSVTNGEAKWKTRVDGLLKATTKTFFPESYDDNKNVDGKTLIEITCEDKDKCSTSNNLFKSILAGDLTFVATVAPYTKSTILPLLQGSAAAAAKTCTGGDKKTLCSNRWYLQKFEVPGSLEEEIAATSIFTSNLIAFKHRDLTIHHA</sequence>
<comment type="subcellular location">
    <subcellularLocation>
        <location evidence="2">Endomembrane system</location>
    </subcellularLocation>
</comment>
<dbReference type="AlphaFoldDB" id="A0A9W9I2Y5"/>
<dbReference type="InterPro" id="IPR014480">
    <property type="entry name" value="Mannan-1_6-alpha_mannosidase"/>
</dbReference>
<gene>
    <name evidence="12" type="ORF">N7492_007704</name>
</gene>
<dbReference type="PANTHER" id="PTHR12145">
    <property type="entry name" value="MANNAN ENDO-1,6-ALPHA-MANNOSIDASE DCW1"/>
    <property type="match status" value="1"/>
</dbReference>
<evidence type="ECO:0000256" key="7">
    <source>
        <dbReference type="ARBA" id="ARBA00023136"/>
    </source>
</evidence>
<evidence type="ECO:0000256" key="11">
    <source>
        <dbReference type="SAM" id="SignalP"/>
    </source>
</evidence>
<dbReference type="OrthoDB" id="4187847at2759"/>
<evidence type="ECO:0000256" key="6">
    <source>
        <dbReference type="ARBA" id="ARBA00022801"/>
    </source>
</evidence>
<dbReference type="GO" id="GO:0012505">
    <property type="term" value="C:endomembrane system"/>
    <property type="evidence" value="ECO:0007669"/>
    <property type="project" value="UniProtKB-SubCell"/>
</dbReference>
<evidence type="ECO:0000256" key="2">
    <source>
        <dbReference type="ARBA" id="ARBA00004308"/>
    </source>
</evidence>
<reference evidence="12" key="2">
    <citation type="journal article" date="2023" name="IMA Fungus">
        <title>Comparative genomic study of the Penicillium genus elucidates a diverse pangenome and 15 lateral gene transfer events.</title>
        <authorList>
            <person name="Petersen C."/>
            <person name="Sorensen T."/>
            <person name="Nielsen M.R."/>
            <person name="Sondergaard T.E."/>
            <person name="Sorensen J.L."/>
            <person name="Fitzpatrick D.A."/>
            <person name="Frisvad J.C."/>
            <person name="Nielsen K.L."/>
        </authorList>
    </citation>
    <scope>NUCLEOTIDE SEQUENCE</scope>
    <source>
        <strain evidence="12">IBT 21917</strain>
    </source>
</reference>
<evidence type="ECO:0000256" key="8">
    <source>
        <dbReference type="ARBA" id="ARBA00023180"/>
    </source>
</evidence>
<accession>A0A9W9I2Y5</accession>
<dbReference type="Pfam" id="PF03663">
    <property type="entry name" value="Glyco_hydro_76"/>
    <property type="match status" value="1"/>
</dbReference>
<dbReference type="Gene3D" id="1.50.10.20">
    <property type="match status" value="1"/>
</dbReference>
<keyword evidence="13" id="KW-1185">Reference proteome</keyword>
<evidence type="ECO:0000313" key="12">
    <source>
        <dbReference type="EMBL" id="KAJ5162312.1"/>
    </source>
</evidence>
<comment type="caution">
    <text evidence="12">The sequence shown here is derived from an EMBL/GenBank/DDBJ whole genome shotgun (WGS) entry which is preliminary data.</text>
</comment>
<dbReference type="GO" id="GO:0008496">
    <property type="term" value="F:mannan endo-1,6-alpha-mannosidase activity"/>
    <property type="evidence" value="ECO:0007669"/>
    <property type="project" value="UniProtKB-UniRule"/>
</dbReference>